<feature type="transmembrane region" description="Helical" evidence="16">
    <location>
        <begin position="83"/>
        <end position="104"/>
    </location>
</feature>
<comment type="subcellular location">
    <subcellularLocation>
        <location evidence="1">Membrane</location>
        <topology evidence="1">Multi-pass membrane protein</topology>
    </subcellularLocation>
</comment>
<dbReference type="InterPro" id="IPR001182">
    <property type="entry name" value="FtsW/RodA"/>
</dbReference>
<evidence type="ECO:0000256" key="4">
    <source>
        <dbReference type="ARBA" id="ARBA00022692"/>
    </source>
</evidence>
<dbReference type="PROSITE" id="PS00428">
    <property type="entry name" value="FTSW_RODA_SPOVE"/>
    <property type="match status" value="1"/>
</dbReference>
<feature type="transmembrane region" description="Helical" evidence="16">
    <location>
        <begin position="194"/>
        <end position="214"/>
    </location>
</feature>
<protein>
    <recommendedName>
        <fullName evidence="12">Probable peptidoglycan glycosyltransferase FtsW</fullName>
        <ecNumber evidence="14">2.4.99.28</ecNumber>
    </recommendedName>
    <alternativeName>
        <fullName evidence="13">Cell division protein FtsW</fullName>
    </alternativeName>
    <alternativeName>
        <fullName evidence="10">Cell wall polymerase</fullName>
    </alternativeName>
    <alternativeName>
        <fullName evidence="9">Peptidoglycan polymerase</fullName>
    </alternativeName>
</protein>
<keyword evidence="3" id="KW-0808">Transferase</keyword>
<dbReference type="EMBL" id="JACHFQ010000002">
    <property type="protein sequence ID" value="MBB5225512.1"/>
    <property type="molecule type" value="Genomic_DNA"/>
</dbReference>
<organism evidence="17 18">
    <name type="scientific">Treponema ruminis</name>
    <dbReference type="NCBI Taxonomy" id="744515"/>
    <lineage>
        <taxon>Bacteria</taxon>
        <taxon>Pseudomonadati</taxon>
        <taxon>Spirochaetota</taxon>
        <taxon>Spirochaetia</taxon>
        <taxon>Spirochaetales</taxon>
        <taxon>Treponemataceae</taxon>
        <taxon>Treponema</taxon>
    </lineage>
</organism>
<dbReference type="GO" id="GO:0032153">
    <property type="term" value="C:cell division site"/>
    <property type="evidence" value="ECO:0007669"/>
    <property type="project" value="TreeGrafter"/>
</dbReference>
<feature type="transmembrane region" description="Helical" evidence="16">
    <location>
        <begin position="59"/>
        <end position="77"/>
    </location>
</feature>
<sequence length="388" mass="42955">MNFSIVAERPLENYKKCDISLILLSILLWGIGIFTLYVCSGNYGMRAFNDSLYFVKRQLISSCLGFMLFVVFATFSMETIKRFLPLMVVIALLLSIMTFIPGIGIEVNGARRWIRLGFMTFQPSEMVKFVIVLYLANYFEKQARITDAFDKTVFPAVVVCFVMVSSIALQSDLSTSVFVSALAILLFIASGSKIFWLLPVMSIIVPLCALFVFLEPYRLNRIIGFLDQDSYLQTLNYQTYAARRAICAGGFWGQGLGSGLSRINSIPEVQSDYIFAGWAESMGYFGVLIYFALLALFAWRGLHCALTAKSRFASIAAFGFIVSIVAQSVINVAVVGGVIPTTGIPLPFFSSGGSSILFTLAICGFLVNASRNEIGPNDDIEMEEIIYE</sequence>
<evidence type="ECO:0000256" key="11">
    <source>
        <dbReference type="ARBA" id="ARBA00038053"/>
    </source>
</evidence>
<evidence type="ECO:0000256" key="3">
    <source>
        <dbReference type="ARBA" id="ARBA00022679"/>
    </source>
</evidence>
<evidence type="ECO:0000256" key="1">
    <source>
        <dbReference type="ARBA" id="ARBA00004141"/>
    </source>
</evidence>
<keyword evidence="7 16" id="KW-1133">Transmembrane helix</keyword>
<evidence type="ECO:0000256" key="2">
    <source>
        <dbReference type="ARBA" id="ARBA00022676"/>
    </source>
</evidence>
<keyword evidence="2" id="KW-0328">Glycosyltransferase</keyword>
<evidence type="ECO:0000313" key="17">
    <source>
        <dbReference type="EMBL" id="MBB5225512.1"/>
    </source>
</evidence>
<keyword evidence="17" id="KW-0131">Cell cycle</keyword>
<dbReference type="GO" id="GO:0008360">
    <property type="term" value="P:regulation of cell shape"/>
    <property type="evidence" value="ECO:0007669"/>
    <property type="project" value="UniProtKB-KW"/>
</dbReference>
<comment type="similarity">
    <text evidence="11">Belongs to the SEDS family. FtsW subfamily.</text>
</comment>
<evidence type="ECO:0000256" key="8">
    <source>
        <dbReference type="ARBA" id="ARBA00023136"/>
    </source>
</evidence>
<comment type="caution">
    <text evidence="17">The sequence shown here is derived from an EMBL/GenBank/DDBJ whole genome shotgun (WGS) entry which is preliminary data.</text>
</comment>
<dbReference type="EC" id="2.4.99.28" evidence="14"/>
<feature type="transmembrane region" description="Helical" evidence="16">
    <location>
        <begin position="116"/>
        <end position="136"/>
    </location>
</feature>
<evidence type="ECO:0000313" key="18">
    <source>
        <dbReference type="Proteomes" id="UP000518887"/>
    </source>
</evidence>
<gene>
    <name evidence="17" type="ORF">HNP76_000856</name>
</gene>
<dbReference type="Proteomes" id="UP000518887">
    <property type="component" value="Unassembled WGS sequence"/>
</dbReference>
<evidence type="ECO:0000256" key="6">
    <source>
        <dbReference type="ARBA" id="ARBA00022984"/>
    </source>
</evidence>
<feature type="transmembrane region" description="Helical" evidence="16">
    <location>
        <begin position="312"/>
        <end position="334"/>
    </location>
</feature>
<dbReference type="PANTHER" id="PTHR30474:SF2">
    <property type="entry name" value="PEPTIDOGLYCAN GLYCOSYLTRANSFERASE FTSW-RELATED"/>
    <property type="match status" value="1"/>
</dbReference>
<evidence type="ECO:0000256" key="10">
    <source>
        <dbReference type="ARBA" id="ARBA00033270"/>
    </source>
</evidence>
<keyword evidence="6" id="KW-0573">Peptidoglycan synthesis</keyword>
<dbReference type="InterPro" id="IPR018365">
    <property type="entry name" value="Cell_cycle_FtsW-rel_CS"/>
</dbReference>
<proteinExistence type="inferred from homology"/>
<dbReference type="GO" id="GO:0051301">
    <property type="term" value="P:cell division"/>
    <property type="evidence" value="ECO:0007669"/>
    <property type="project" value="UniProtKB-KW"/>
</dbReference>
<evidence type="ECO:0000256" key="9">
    <source>
        <dbReference type="ARBA" id="ARBA00032370"/>
    </source>
</evidence>
<evidence type="ECO:0000256" key="14">
    <source>
        <dbReference type="ARBA" id="ARBA00044770"/>
    </source>
</evidence>
<reference evidence="17 18" key="1">
    <citation type="submission" date="2020-08" db="EMBL/GenBank/DDBJ databases">
        <title>Genomic Encyclopedia of Type Strains, Phase IV (KMG-IV): sequencing the most valuable type-strain genomes for metagenomic binning, comparative biology and taxonomic classification.</title>
        <authorList>
            <person name="Goeker M."/>
        </authorList>
    </citation>
    <scope>NUCLEOTIDE SEQUENCE [LARGE SCALE GENOMIC DNA]</scope>
    <source>
        <strain evidence="17 18">DSM 103462</strain>
    </source>
</reference>
<keyword evidence="4 16" id="KW-0812">Transmembrane</keyword>
<feature type="transmembrane region" description="Helical" evidence="16">
    <location>
        <begin position="19"/>
        <end position="39"/>
    </location>
</feature>
<dbReference type="PANTHER" id="PTHR30474">
    <property type="entry name" value="CELL CYCLE PROTEIN"/>
    <property type="match status" value="1"/>
</dbReference>
<evidence type="ECO:0000256" key="7">
    <source>
        <dbReference type="ARBA" id="ARBA00022989"/>
    </source>
</evidence>
<dbReference type="GO" id="GO:0005886">
    <property type="term" value="C:plasma membrane"/>
    <property type="evidence" value="ECO:0007669"/>
    <property type="project" value="TreeGrafter"/>
</dbReference>
<dbReference type="GO" id="GO:0008955">
    <property type="term" value="F:peptidoglycan glycosyltransferase activity"/>
    <property type="evidence" value="ECO:0007669"/>
    <property type="project" value="UniProtKB-EC"/>
</dbReference>
<keyword evidence="8 16" id="KW-0472">Membrane</keyword>
<feature type="transmembrane region" description="Helical" evidence="16">
    <location>
        <begin position="282"/>
        <end position="300"/>
    </location>
</feature>
<keyword evidence="17" id="KW-0132">Cell division</keyword>
<feature type="transmembrane region" description="Helical" evidence="16">
    <location>
        <begin position="346"/>
        <end position="367"/>
    </location>
</feature>
<keyword evidence="18" id="KW-1185">Reference proteome</keyword>
<dbReference type="GO" id="GO:0009252">
    <property type="term" value="P:peptidoglycan biosynthetic process"/>
    <property type="evidence" value="ECO:0007669"/>
    <property type="project" value="UniProtKB-KW"/>
</dbReference>
<evidence type="ECO:0000256" key="16">
    <source>
        <dbReference type="SAM" id="Phobius"/>
    </source>
</evidence>
<name>A0A7W8LLI4_9SPIR</name>
<dbReference type="AlphaFoldDB" id="A0A7W8LLI4"/>
<evidence type="ECO:0000256" key="12">
    <source>
        <dbReference type="ARBA" id="ARBA00041185"/>
    </source>
</evidence>
<comment type="catalytic activity">
    <reaction evidence="15">
        <text>[GlcNAc-(1-&gt;4)-Mur2Ac(oyl-L-Ala-gamma-D-Glu-L-Lys-D-Ala-D-Ala)](n)-di-trans,octa-cis-undecaprenyl diphosphate + beta-D-GlcNAc-(1-&gt;4)-Mur2Ac(oyl-L-Ala-gamma-D-Glu-L-Lys-D-Ala-D-Ala)-di-trans,octa-cis-undecaprenyl diphosphate = [GlcNAc-(1-&gt;4)-Mur2Ac(oyl-L-Ala-gamma-D-Glu-L-Lys-D-Ala-D-Ala)](n+1)-di-trans,octa-cis-undecaprenyl diphosphate + di-trans,octa-cis-undecaprenyl diphosphate + H(+)</text>
        <dbReference type="Rhea" id="RHEA:23708"/>
        <dbReference type="Rhea" id="RHEA-COMP:9602"/>
        <dbReference type="Rhea" id="RHEA-COMP:9603"/>
        <dbReference type="ChEBI" id="CHEBI:15378"/>
        <dbReference type="ChEBI" id="CHEBI:58405"/>
        <dbReference type="ChEBI" id="CHEBI:60033"/>
        <dbReference type="ChEBI" id="CHEBI:78435"/>
        <dbReference type="EC" id="2.4.99.28"/>
    </reaction>
</comment>
<keyword evidence="5" id="KW-0133">Cell shape</keyword>
<evidence type="ECO:0000256" key="13">
    <source>
        <dbReference type="ARBA" id="ARBA00041418"/>
    </source>
</evidence>
<dbReference type="RefSeq" id="WP_184657856.1">
    <property type="nucleotide sequence ID" value="NZ_CP031518.1"/>
</dbReference>
<evidence type="ECO:0000256" key="5">
    <source>
        <dbReference type="ARBA" id="ARBA00022960"/>
    </source>
</evidence>
<feature type="transmembrane region" description="Helical" evidence="16">
    <location>
        <begin position="156"/>
        <end position="187"/>
    </location>
</feature>
<dbReference type="GO" id="GO:0015648">
    <property type="term" value="F:lipid-linked peptidoglycan transporter activity"/>
    <property type="evidence" value="ECO:0007669"/>
    <property type="project" value="TreeGrafter"/>
</dbReference>
<accession>A0A7W8LLI4</accession>
<evidence type="ECO:0000256" key="15">
    <source>
        <dbReference type="ARBA" id="ARBA00049902"/>
    </source>
</evidence>
<dbReference type="Pfam" id="PF01098">
    <property type="entry name" value="FTSW_RODA_SPOVE"/>
    <property type="match status" value="1"/>
</dbReference>